<dbReference type="CDD" id="cd11528">
    <property type="entry name" value="NTP-PPase_MazG_Nterm"/>
    <property type="match status" value="1"/>
</dbReference>
<organism evidence="2 3">
    <name type="scientific">Haloechinothrix alba</name>
    <dbReference type="NCBI Taxonomy" id="664784"/>
    <lineage>
        <taxon>Bacteria</taxon>
        <taxon>Bacillati</taxon>
        <taxon>Actinomycetota</taxon>
        <taxon>Actinomycetes</taxon>
        <taxon>Pseudonocardiales</taxon>
        <taxon>Pseudonocardiaceae</taxon>
        <taxon>Haloechinothrix</taxon>
    </lineage>
</organism>
<dbReference type="GO" id="GO:0047429">
    <property type="term" value="F:nucleoside triphosphate diphosphatase activity"/>
    <property type="evidence" value="ECO:0007669"/>
    <property type="project" value="TreeGrafter"/>
</dbReference>
<dbReference type="GO" id="GO:0046076">
    <property type="term" value="P:dTTP catabolic process"/>
    <property type="evidence" value="ECO:0007669"/>
    <property type="project" value="TreeGrafter"/>
</dbReference>
<dbReference type="AlphaFoldDB" id="A0A238VDU7"/>
<keyword evidence="3" id="KW-1185">Reference proteome</keyword>
<dbReference type="GO" id="GO:0046052">
    <property type="term" value="P:UTP catabolic process"/>
    <property type="evidence" value="ECO:0007669"/>
    <property type="project" value="TreeGrafter"/>
</dbReference>
<proteinExistence type="predicted"/>
<accession>A0A238VDU7</accession>
<evidence type="ECO:0000313" key="2">
    <source>
        <dbReference type="EMBL" id="SNR32582.1"/>
    </source>
</evidence>
<name>A0A238VDU7_9PSEU</name>
<dbReference type="Gene3D" id="1.10.287.1080">
    <property type="entry name" value="MazG-like"/>
    <property type="match status" value="2"/>
</dbReference>
<reference evidence="3" key="1">
    <citation type="submission" date="2017-06" db="EMBL/GenBank/DDBJ databases">
        <authorList>
            <person name="Varghese N."/>
            <person name="Submissions S."/>
        </authorList>
    </citation>
    <scope>NUCLEOTIDE SEQUENCE [LARGE SCALE GENOMIC DNA]</scope>
    <source>
        <strain evidence="3">DSM 45207</strain>
    </source>
</reference>
<keyword evidence="2" id="KW-0378">Hydrolase</keyword>
<dbReference type="InterPro" id="IPR004518">
    <property type="entry name" value="MazG-like_dom"/>
</dbReference>
<dbReference type="EMBL" id="FZNW01000002">
    <property type="protein sequence ID" value="SNR32582.1"/>
    <property type="molecule type" value="Genomic_DNA"/>
</dbReference>
<dbReference type="InterPro" id="IPR011551">
    <property type="entry name" value="NTP_PyrPHydrolase_MazG"/>
</dbReference>
<dbReference type="GO" id="GO:0006950">
    <property type="term" value="P:response to stress"/>
    <property type="evidence" value="ECO:0007669"/>
    <property type="project" value="UniProtKB-ARBA"/>
</dbReference>
<dbReference type="PANTHER" id="PTHR30522">
    <property type="entry name" value="NUCLEOSIDE TRIPHOSPHATE PYROPHOSPHOHYDROLASE"/>
    <property type="match status" value="1"/>
</dbReference>
<dbReference type="InterPro" id="IPR048015">
    <property type="entry name" value="NTP-PPase_MazG-like_N"/>
</dbReference>
<protein>
    <submittedName>
        <fullName evidence="2">XTP/dITP diphosphohydrolase</fullName>
    </submittedName>
</protein>
<dbReference type="PANTHER" id="PTHR30522:SF0">
    <property type="entry name" value="NUCLEOSIDE TRIPHOSPHATE PYROPHOSPHOHYDROLASE"/>
    <property type="match status" value="1"/>
</dbReference>
<evidence type="ECO:0000259" key="1">
    <source>
        <dbReference type="Pfam" id="PF03819"/>
    </source>
</evidence>
<dbReference type="GO" id="GO:0046081">
    <property type="term" value="P:dUTP catabolic process"/>
    <property type="evidence" value="ECO:0007669"/>
    <property type="project" value="TreeGrafter"/>
</dbReference>
<dbReference type="FunFam" id="1.10.287.1080:FF:000001">
    <property type="entry name" value="Nucleoside triphosphate pyrophosphohydrolase"/>
    <property type="match status" value="1"/>
</dbReference>
<dbReference type="OrthoDB" id="9808939at2"/>
<gene>
    <name evidence="2" type="ORF">SAMN06265360_102132</name>
</gene>
<dbReference type="GO" id="GO:0006203">
    <property type="term" value="P:dGTP catabolic process"/>
    <property type="evidence" value="ECO:0007669"/>
    <property type="project" value="TreeGrafter"/>
</dbReference>
<dbReference type="SUPFAM" id="SSF101386">
    <property type="entry name" value="all-alpha NTP pyrophosphatases"/>
    <property type="match status" value="1"/>
</dbReference>
<sequence>MNRPAAAGVSTVSGPGVAPGTAVVLCAPAPGASLPAGAVPALRAAAAVYAAQNLPEDLARAADALPAPEAARLCDLARAEPVVLLTTDAADPAARALADAAADVIGAEVPPLLEAVRVMDRLRSPGGCPWDGIQTHESLRQYLVEETYELLEAIETGDRESLREELGDVLLQVLFHARLAAEHDTDPFDIDAVAADLVTKLVSRHPHVFTGSAGAESGHTAERQQVRWEELKRTEKGRESAVDGVALGQPAVALAAKLAQRSARAGVPEELLPAPEGTGAALFDIAARAKRAGEDPEDALRVVAKRFLADMRAAESSAREAGIDPATLDEAGWRRFWPGVPG</sequence>
<dbReference type="GO" id="GO:0046061">
    <property type="term" value="P:dATP catabolic process"/>
    <property type="evidence" value="ECO:0007669"/>
    <property type="project" value="TreeGrafter"/>
</dbReference>
<feature type="domain" description="NTP pyrophosphohydrolase MazG-like" evidence="1">
    <location>
        <begin position="134"/>
        <end position="209"/>
    </location>
</feature>
<evidence type="ECO:0000313" key="3">
    <source>
        <dbReference type="Proteomes" id="UP000198348"/>
    </source>
</evidence>
<dbReference type="RefSeq" id="WP_089299774.1">
    <property type="nucleotide sequence ID" value="NZ_FZNW01000002.1"/>
</dbReference>
<dbReference type="GO" id="GO:0046047">
    <property type="term" value="P:TTP catabolic process"/>
    <property type="evidence" value="ECO:0007669"/>
    <property type="project" value="TreeGrafter"/>
</dbReference>
<dbReference type="Pfam" id="PF03819">
    <property type="entry name" value="MazG"/>
    <property type="match status" value="1"/>
</dbReference>
<dbReference type="Proteomes" id="UP000198348">
    <property type="component" value="Unassembled WGS sequence"/>
</dbReference>